<evidence type="ECO:0008006" key="3">
    <source>
        <dbReference type="Google" id="ProtNLM"/>
    </source>
</evidence>
<keyword evidence="2" id="KW-1185">Reference proteome</keyword>
<protein>
    <recommendedName>
        <fullName evidence="3">TIGR04222 domain-containing membrane protein</fullName>
    </recommendedName>
</protein>
<dbReference type="InterPro" id="IPR026467">
    <property type="entry name" value="Ser/Gly_Cys_C_dom"/>
</dbReference>
<dbReference type="RefSeq" id="WP_189191801.1">
    <property type="nucleotide sequence ID" value="NZ_BMMM01000025.1"/>
</dbReference>
<sequence>MVRSAAVGLEPQTVALLRGGPRAAVTVAVLALHLRGAADAGRPGTMRTSGASAGAGLPLEKAVHASLYRPAGMRELLERPRVRRTLAELRTEAAAAGLLRRFPPHRTRTARRALKELRAGLPLPAERAGLSTDDLLLAVALYGDAALTVLAPRFAKAAGLIGRGGVAEHGQSWGGGGGIGFTDDGAGWGGGGPH</sequence>
<name>A0A917YEB9_9ACTN</name>
<proteinExistence type="predicted"/>
<evidence type="ECO:0000313" key="1">
    <source>
        <dbReference type="EMBL" id="GGN91625.1"/>
    </source>
</evidence>
<dbReference type="EMBL" id="BMMM01000025">
    <property type="protein sequence ID" value="GGN91625.1"/>
    <property type="molecule type" value="Genomic_DNA"/>
</dbReference>
<reference evidence="1 2" key="1">
    <citation type="journal article" date="2014" name="Int. J. Syst. Evol. Microbiol.">
        <title>Complete genome sequence of Corynebacterium casei LMG S-19264T (=DSM 44701T), isolated from a smear-ripened cheese.</title>
        <authorList>
            <consortium name="US DOE Joint Genome Institute (JGI-PGF)"/>
            <person name="Walter F."/>
            <person name="Albersmeier A."/>
            <person name="Kalinowski J."/>
            <person name="Ruckert C."/>
        </authorList>
    </citation>
    <scope>NUCLEOTIDE SEQUENCE [LARGE SCALE GENOMIC DNA]</scope>
    <source>
        <strain evidence="1 2">CGMCC 4.7111</strain>
    </source>
</reference>
<dbReference type="Proteomes" id="UP000600365">
    <property type="component" value="Unassembled WGS sequence"/>
</dbReference>
<comment type="caution">
    <text evidence="1">The sequence shown here is derived from an EMBL/GenBank/DDBJ whole genome shotgun (WGS) entry which is preliminary data.</text>
</comment>
<dbReference type="NCBIfam" id="TIGR04222">
    <property type="entry name" value="near_uncomplex"/>
    <property type="match status" value="1"/>
</dbReference>
<evidence type="ECO:0000313" key="2">
    <source>
        <dbReference type="Proteomes" id="UP000600365"/>
    </source>
</evidence>
<organism evidence="1 2">
    <name type="scientific">Streptomyces albiflavescens</name>
    <dbReference type="NCBI Taxonomy" id="1623582"/>
    <lineage>
        <taxon>Bacteria</taxon>
        <taxon>Bacillati</taxon>
        <taxon>Actinomycetota</taxon>
        <taxon>Actinomycetes</taxon>
        <taxon>Kitasatosporales</taxon>
        <taxon>Streptomycetaceae</taxon>
        <taxon>Streptomyces</taxon>
    </lineage>
</organism>
<dbReference type="AlphaFoldDB" id="A0A917YEB9"/>
<accession>A0A917YEB9</accession>
<gene>
    <name evidence="1" type="ORF">GCM10011579_088660</name>
</gene>